<evidence type="ECO:0000313" key="5">
    <source>
        <dbReference type="EMBL" id="CAL4780515.1"/>
    </source>
</evidence>
<evidence type="ECO:0000313" key="4">
    <source>
        <dbReference type="EMBL" id="CAL1146578.1"/>
    </source>
</evidence>
<dbReference type="PANTHER" id="PTHR35609:SF1">
    <property type="entry name" value="MACRO DOMAIN-CONTAINING PROTEIN"/>
    <property type="match status" value="1"/>
</dbReference>
<protein>
    <submittedName>
        <fullName evidence="5">Calmodulin-4 (Calcium-binding protein Dd112)</fullName>
    </submittedName>
</protein>
<comment type="caution">
    <text evidence="3">The sequence shown here is derived from an EMBL/GenBank/DDBJ whole genome shotgun (WGS) entry which is preliminary data.</text>
</comment>
<dbReference type="Gene3D" id="1.10.238.10">
    <property type="entry name" value="EF-hand"/>
    <property type="match status" value="1"/>
</dbReference>
<dbReference type="SMART" id="SM00054">
    <property type="entry name" value="EFh"/>
    <property type="match status" value="2"/>
</dbReference>
<dbReference type="EMBL" id="CAMXCT030001802">
    <property type="protein sequence ID" value="CAL4780515.1"/>
    <property type="molecule type" value="Genomic_DNA"/>
</dbReference>
<reference evidence="3" key="1">
    <citation type="submission" date="2022-10" db="EMBL/GenBank/DDBJ databases">
        <authorList>
            <person name="Chen Y."/>
            <person name="Dougan E. K."/>
            <person name="Chan C."/>
            <person name="Rhodes N."/>
            <person name="Thang M."/>
        </authorList>
    </citation>
    <scope>NUCLEOTIDE SEQUENCE</scope>
</reference>
<dbReference type="InterPro" id="IPR002048">
    <property type="entry name" value="EF_hand_dom"/>
</dbReference>
<accession>A0A9P1CLX9</accession>
<dbReference type="InterPro" id="IPR018247">
    <property type="entry name" value="EF_Hand_1_Ca_BS"/>
</dbReference>
<keyword evidence="1" id="KW-0106">Calcium</keyword>
<evidence type="ECO:0000256" key="1">
    <source>
        <dbReference type="ARBA" id="ARBA00022837"/>
    </source>
</evidence>
<dbReference type="Pfam" id="PF13499">
    <property type="entry name" value="EF-hand_7"/>
    <property type="match status" value="1"/>
</dbReference>
<dbReference type="PANTHER" id="PTHR35609">
    <property type="entry name" value="MACRO DOMAIN-CONTAINING PROTEIN"/>
    <property type="match status" value="1"/>
</dbReference>
<dbReference type="PROSITE" id="PS00018">
    <property type="entry name" value="EF_HAND_1"/>
    <property type="match status" value="1"/>
</dbReference>
<dbReference type="EMBL" id="CAMXCT020001802">
    <property type="protein sequence ID" value="CAL1146578.1"/>
    <property type="molecule type" value="Genomic_DNA"/>
</dbReference>
<dbReference type="CDD" id="cd00051">
    <property type="entry name" value="EFh"/>
    <property type="match status" value="1"/>
</dbReference>
<dbReference type="OrthoDB" id="5207264at2759"/>
<organism evidence="3">
    <name type="scientific">Cladocopium goreaui</name>
    <dbReference type="NCBI Taxonomy" id="2562237"/>
    <lineage>
        <taxon>Eukaryota</taxon>
        <taxon>Sar</taxon>
        <taxon>Alveolata</taxon>
        <taxon>Dinophyceae</taxon>
        <taxon>Suessiales</taxon>
        <taxon>Symbiodiniaceae</taxon>
        <taxon>Cladocopium</taxon>
    </lineage>
</organism>
<evidence type="ECO:0000259" key="2">
    <source>
        <dbReference type="PROSITE" id="PS50222"/>
    </source>
</evidence>
<dbReference type="SUPFAM" id="SSF47473">
    <property type="entry name" value="EF-hand"/>
    <property type="match status" value="1"/>
</dbReference>
<evidence type="ECO:0000313" key="3">
    <source>
        <dbReference type="EMBL" id="CAI3993203.1"/>
    </source>
</evidence>
<dbReference type="GO" id="GO:0005509">
    <property type="term" value="F:calcium ion binding"/>
    <property type="evidence" value="ECO:0007669"/>
    <property type="project" value="InterPro"/>
</dbReference>
<evidence type="ECO:0000313" key="6">
    <source>
        <dbReference type="Proteomes" id="UP001152797"/>
    </source>
</evidence>
<dbReference type="PROSITE" id="PS50222">
    <property type="entry name" value="EF_HAND_2"/>
    <property type="match status" value="1"/>
</dbReference>
<sequence length="458" mass="50840">MPGTRDVELPKEWFEEVFGVPEGKYKEMRDDFEAAAGLLICKSTGKMFQAGTLRTPTLSELKTQLDNARQDGDGGYYNAGVLRFTNLTSDTLSLYQDPQNAGAVFQVCSLFNCLETVDGYHPEDGITHYSSKATQGAISSIACPAAAFFRNYFVHTTGQGAGGRPVDLLEELANVVQNNKKGYWTMKHGHCLPWVDGSIARLSHILANDHELEAEARQAVQVGVHWETEVWQCSHQVCQVLCGALPVGYLKAVKANEWATFARVVLQAAYEATLTIASCLAAKKGTRIKVFLTAVGAGSLSNRVAWIAGALETALENFAQEPLDVVLVHYSAPLPDFARLEEGRRALTPPMRPMSPSVQDISISQNLRDYGIDEQPEDDLKAVMRAAFSMHDQNGDGVLDRAEFFNMLHKVDSEFFTQHVVDVLLQEADADQDGRIYYHEFVRWICQEDEEIVKRVLQ</sequence>
<proteinExistence type="predicted"/>
<feature type="domain" description="EF-hand" evidence="2">
    <location>
        <begin position="379"/>
        <end position="414"/>
    </location>
</feature>
<name>A0A9P1CLX9_9DINO</name>
<dbReference type="InterPro" id="IPR011992">
    <property type="entry name" value="EF-hand-dom_pair"/>
</dbReference>
<gene>
    <name evidence="3" type="ORF">C1SCF055_LOCUS19974</name>
</gene>
<dbReference type="EMBL" id="CAMXCT010001802">
    <property type="protein sequence ID" value="CAI3993203.1"/>
    <property type="molecule type" value="Genomic_DNA"/>
</dbReference>
<dbReference type="AlphaFoldDB" id="A0A9P1CLX9"/>
<reference evidence="4" key="2">
    <citation type="submission" date="2024-04" db="EMBL/GenBank/DDBJ databases">
        <authorList>
            <person name="Chen Y."/>
            <person name="Shah S."/>
            <person name="Dougan E. K."/>
            <person name="Thang M."/>
            <person name="Chan C."/>
        </authorList>
    </citation>
    <scope>NUCLEOTIDE SEQUENCE [LARGE SCALE GENOMIC DNA]</scope>
</reference>
<dbReference type="Proteomes" id="UP001152797">
    <property type="component" value="Unassembled WGS sequence"/>
</dbReference>
<keyword evidence="6" id="KW-1185">Reference proteome</keyword>